<feature type="domain" description="Amidase" evidence="2">
    <location>
        <begin position="356"/>
        <end position="818"/>
    </location>
</feature>
<dbReference type="SUPFAM" id="SSF75304">
    <property type="entry name" value="Amidase signature (AS) enzymes"/>
    <property type="match status" value="1"/>
</dbReference>
<evidence type="ECO:0000313" key="3">
    <source>
        <dbReference type="EMBL" id="RMJ04708.1"/>
    </source>
</evidence>
<dbReference type="STRING" id="2010991.A0A3M2RHJ6"/>
<dbReference type="Proteomes" id="UP000277212">
    <property type="component" value="Unassembled WGS sequence"/>
</dbReference>
<dbReference type="AlphaFoldDB" id="A0A3M2RHJ6"/>
<dbReference type="Gene3D" id="3.90.1300.10">
    <property type="entry name" value="Amidase signature (AS) domain"/>
    <property type="match status" value="1"/>
</dbReference>
<dbReference type="SUPFAM" id="SSF51735">
    <property type="entry name" value="NAD(P)-binding Rossmann-fold domains"/>
    <property type="match status" value="1"/>
</dbReference>
<gene>
    <name evidence="3" type="ORF">CDV36_014626</name>
</gene>
<dbReference type="PRINTS" id="PR00081">
    <property type="entry name" value="GDHRDH"/>
</dbReference>
<dbReference type="OrthoDB" id="566138at2759"/>
<dbReference type="InterPro" id="IPR036291">
    <property type="entry name" value="NAD(P)-bd_dom_sf"/>
</dbReference>
<dbReference type="PROSITE" id="PS00571">
    <property type="entry name" value="AMIDASES"/>
    <property type="match status" value="1"/>
</dbReference>
<protein>
    <recommendedName>
        <fullName evidence="2">Amidase domain-containing protein</fullName>
    </recommendedName>
</protein>
<dbReference type="Gene3D" id="3.40.50.720">
    <property type="entry name" value="NAD(P)-binding Rossmann-like Domain"/>
    <property type="match status" value="1"/>
</dbReference>
<dbReference type="Pfam" id="PF01425">
    <property type="entry name" value="Amidase"/>
    <property type="match status" value="1"/>
</dbReference>
<dbReference type="InterPro" id="IPR002347">
    <property type="entry name" value="SDR_fam"/>
</dbReference>
<dbReference type="PANTHER" id="PTHR42678:SF34">
    <property type="entry name" value="OS04G0183300 PROTEIN"/>
    <property type="match status" value="1"/>
</dbReference>
<dbReference type="InterPro" id="IPR020556">
    <property type="entry name" value="Amidase_CS"/>
</dbReference>
<proteinExistence type="inferred from homology"/>
<evidence type="ECO:0000313" key="4">
    <source>
        <dbReference type="Proteomes" id="UP000277212"/>
    </source>
</evidence>
<reference evidence="3 4" key="1">
    <citation type="submission" date="2017-06" db="EMBL/GenBank/DDBJ databases">
        <title>Comparative genomic analysis of Ambrosia Fusariam Clade fungi.</title>
        <authorList>
            <person name="Stajich J.E."/>
            <person name="Carrillo J."/>
            <person name="Kijimoto T."/>
            <person name="Eskalen A."/>
            <person name="O'Donnell K."/>
            <person name="Kasson M."/>
        </authorList>
    </citation>
    <scope>NUCLEOTIDE SEQUENCE [LARGE SCALE GENOMIC DNA]</scope>
    <source>
        <strain evidence="3">UCR3666</strain>
    </source>
</reference>
<sequence length="840" mass="90656">MATWDVKGKVALVTGAGSGISYELSKQLLESDCSVVMADLRLRPEAQDLLKKYQHPQAENGAPSAIFQQTDLCDWSQINALWEAALKTFGRVDLLVNGAGLYEPPFSDFWNPPGVSPLSQDPADAQVGIYKTFAVNTIAPIRLSQIAIEYWLRPENKGIEGNILWVASMAGYIHGLLTPFYYSSKAAVVSMCKSLGSLKGIAGIRNSAVCPGVVDTPIFHPPYSRERVQSDDLMLTVQELVDVAIKAIRDPQYGDGNIIEVFCGGTRESHEVCVRDVPMEAVYNMEGLVGLSAGTHIISKQEELEKRLKEKGMGFKSATSTLTSRRASNTIMVDVRELTIPQAHAGIKAGLFTAKELTSAFLERIKKLDKGGPSINSTLAMSTTVLAEAEALDRYFEQNGKLKGKLHGIPILVKDQLTISQADVKGLVSTYGSAVAKDNVANQDATIITKLKEAGALILGKTTMAEWATAWFSANGATNYTFTKNPYNLSHDVGASSGGSGAAVAANFAICAVGEDTGGSIRVPSSFCNLVGIRTTPGLVSRHGFCPLIKSQDAPGPMAKTVTDCALLLDCMAGFDPNDDYTVYAARSASLGLPKGGSYAANLDAEIIKSARIGVVRQLFGEDTDPHSNAVNTVMESSMGKLKEAGTTFIDIHIDNLENYLDFGQIYLQTSRHDINTFLATKPHLPQDIASILPEKSEKSFLQMICSVAHGPENPLNDPTYAERLLQRDEFRRKINVLITTKNLDALVFPDVQVPPPRISDAAEERFIVDGVEDFPTNTFLASIARLPAISVPAGLTKDGLPVGIELVGLEYQEQHLLELAYGVESLVQARTCPPEPVDA</sequence>
<dbReference type="Pfam" id="PF00106">
    <property type="entry name" value="adh_short"/>
    <property type="match status" value="1"/>
</dbReference>
<evidence type="ECO:0000259" key="2">
    <source>
        <dbReference type="Pfam" id="PF01425"/>
    </source>
</evidence>
<dbReference type="InterPro" id="IPR036928">
    <property type="entry name" value="AS_sf"/>
</dbReference>
<comment type="similarity">
    <text evidence="1">Belongs to the amidase family.</text>
</comment>
<accession>A0A3M2RHJ6</accession>
<dbReference type="PANTHER" id="PTHR42678">
    <property type="entry name" value="AMIDASE"/>
    <property type="match status" value="1"/>
</dbReference>
<comment type="caution">
    <text evidence="3">The sequence shown here is derived from an EMBL/GenBank/DDBJ whole genome shotgun (WGS) entry which is preliminary data.</text>
</comment>
<dbReference type="PRINTS" id="PR00080">
    <property type="entry name" value="SDRFAMILY"/>
</dbReference>
<organism evidence="3 4">
    <name type="scientific">Fusarium kuroshium</name>
    <dbReference type="NCBI Taxonomy" id="2010991"/>
    <lineage>
        <taxon>Eukaryota</taxon>
        <taxon>Fungi</taxon>
        <taxon>Dikarya</taxon>
        <taxon>Ascomycota</taxon>
        <taxon>Pezizomycotina</taxon>
        <taxon>Sordariomycetes</taxon>
        <taxon>Hypocreomycetidae</taxon>
        <taxon>Hypocreales</taxon>
        <taxon>Nectriaceae</taxon>
        <taxon>Fusarium</taxon>
        <taxon>Fusarium solani species complex</taxon>
    </lineage>
</organism>
<evidence type="ECO:0000256" key="1">
    <source>
        <dbReference type="ARBA" id="ARBA00009199"/>
    </source>
</evidence>
<dbReference type="InterPro" id="IPR023631">
    <property type="entry name" value="Amidase_dom"/>
</dbReference>
<name>A0A3M2RHJ6_9HYPO</name>
<dbReference type="EMBL" id="NKUJ01000476">
    <property type="protein sequence ID" value="RMJ04708.1"/>
    <property type="molecule type" value="Genomic_DNA"/>
</dbReference>
<keyword evidence="4" id="KW-1185">Reference proteome</keyword>